<evidence type="ECO:0000313" key="2">
    <source>
        <dbReference type="Proteomes" id="UP000265520"/>
    </source>
</evidence>
<sequence length="47" mass="5307">RPPTNVLTGESNEIDVHKIGLQERTYLLQRLVKDNTNDVNNDQSVGD</sequence>
<comment type="caution">
    <text evidence="1">The sequence shown here is derived from an EMBL/GenBank/DDBJ whole genome shotgun (WGS) entry which is preliminary data.</text>
</comment>
<dbReference type="EMBL" id="LXQA010562245">
    <property type="protein sequence ID" value="MCI59370.1"/>
    <property type="molecule type" value="Genomic_DNA"/>
</dbReference>
<protein>
    <submittedName>
        <fullName evidence="1">Pleiotropic drug resistance protein</fullName>
    </submittedName>
</protein>
<organism evidence="1 2">
    <name type="scientific">Trifolium medium</name>
    <dbReference type="NCBI Taxonomy" id="97028"/>
    <lineage>
        <taxon>Eukaryota</taxon>
        <taxon>Viridiplantae</taxon>
        <taxon>Streptophyta</taxon>
        <taxon>Embryophyta</taxon>
        <taxon>Tracheophyta</taxon>
        <taxon>Spermatophyta</taxon>
        <taxon>Magnoliopsida</taxon>
        <taxon>eudicotyledons</taxon>
        <taxon>Gunneridae</taxon>
        <taxon>Pentapetalae</taxon>
        <taxon>rosids</taxon>
        <taxon>fabids</taxon>
        <taxon>Fabales</taxon>
        <taxon>Fabaceae</taxon>
        <taxon>Papilionoideae</taxon>
        <taxon>50 kb inversion clade</taxon>
        <taxon>NPAAA clade</taxon>
        <taxon>Hologalegina</taxon>
        <taxon>IRL clade</taxon>
        <taxon>Trifolieae</taxon>
        <taxon>Trifolium</taxon>
    </lineage>
</organism>
<dbReference type="Proteomes" id="UP000265520">
    <property type="component" value="Unassembled WGS sequence"/>
</dbReference>
<name>A0A392TGN6_9FABA</name>
<reference evidence="1 2" key="1">
    <citation type="journal article" date="2018" name="Front. Plant Sci.">
        <title>Red Clover (Trifolium pratense) and Zigzag Clover (T. medium) - A Picture of Genomic Similarities and Differences.</title>
        <authorList>
            <person name="Dluhosova J."/>
            <person name="Istvanek J."/>
            <person name="Nedelnik J."/>
            <person name="Repkova J."/>
        </authorList>
    </citation>
    <scope>NUCLEOTIDE SEQUENCE [LARGE SCALE GENOMIC DNA]</scope>
    <source>
        <strain evidence="2">cv. 10/8</strain>
        <tissue evidence="1">Leaf</tissue>
    </source>
</reference>
<accession>A0A392TGN6</accession>
<feature type="non-terminal residue" evidence="1">
    <location>
        <position position="1"/>
    </location>
</feature>
<proteinExistence type="predicted"/>
<keyword evidence="2" id="KW-1185">Reference proteome</keyword>
<evidence type="ECO:0000313" key="1">
    <source>
        <dbReference type="EMBL" id="MCI59370.1"/>
    </source>
</evidence>
<dbReference type="AlphaFoldDB" id="A0A392TGN6"/>